<dbReference type="HOGENOM" id="CLU_090939_0_0_9"/>
<evidence type="ECO:0000313" key="3">
    <source>
        <dbReference type="Proteomes" id="UP000033533"/>
    </source>
</evidence>
<dbReference type="RefSeq" id="WP_045928014.1">
    <property type="nucleotide sequence ID" value="NZ_JBHSZS010000009.1"/>
</dbReference>
<comment type="caution">
    <text evidence="2">The sequence shown here is derived from an EMBL/GenBank/DDBJ whole genome shotgun (WGS) entry which is preliminary data.</text>
</comment>
<dbReference type="STRING" id="1218493.JF76_08940"/>
<dbReference type="PANTHER" id="PTHR43229:SF6">
    <property type="entry name" value="ABC-TYPE MULTIDRUG TRANSPORT SYSTEM, PERMEASE COMPONENT"/>
    <property type="match status" value="1"/>
</dbReference>
<keyword evidence="1" id="KW-1133">Transmembrane helix</keyword>
<keyword evidence="1" id="KW-0472">Membrane</keyword>
<feature type="transmembrane region" description="Helical" evidence="1">
    <location>
        <begin position="25"/>
        <end position="46"/>
    </location>
</feature>
<dbReference type="PATRIC" id="fig|1218493.3.peg.947"/>
<gene>
    <name evidence="2" type="ORF">JF76_08940</name>
</gene>
<reference evidence="2 3" key="1">
    <citation type="submission" date="2014-12" db="EMBL/GenBank/DDBJ databases">
        <title>Comparative genomics of the lactic acid bacteria isolated from the honey bee gut.</title>
        <authorList>
            <person name="Ellegaard K.M."/>
            <person name="Tamarit D."/>
            <person name="Javelind E."/>
            <person name="Olofsson T."/>
            <person name="Andersson S.G."/>
            <person name="Vasquez A."/>
        </authorList>
    </citation>
    <scope>NUCLEOTIDE SEQUENCE [LARGE SCALE GENOMIC DNA]</scope>
    <source>
        <strain evidence="2 3">Biut2</strain>
    </source>
</reference>
<evidence type="ECO:0008006" key="4">
    <source>
        <dbReference type="Google" id="ProtNLM"/>
    </source>
</evidence>
<feature type="transmembrane region" description="Helical" evidence="1">
    <location>
        <begin position="146"/>
        <end position="168"/>
    </location>
</feature>
<accession>A0A0F4LCB7</accession>
<sequence length="263" mass="29838">MKKIKKLFNIFWVQLYLQLKLQFRYVNSAISSLVLYAGAFLIVIFFTDPAQLGQAYGTKQGVLFTIVGFLFWSIGIASMGQCSNGVETDEQTGLLESETQSVFPLWTLYFIETLANNLFVWIYLLIIGFIASFFSIFTVAELLEALLLTFVFSLISNFGMFGIGMIFASGSIRFKRMGQWSTILQALLLMLSNVYLPVYNVFQEVIPYVGGIEIVRQIFLGHGVSLPKLIIFIVVNVVWFLVGILIFNYCIKKERKDGSFDAF</sequence>
<dbReference type="PANTHER" id="PTHR43229">
    <property type="entry name" value="NODULATION PROTEIN J"/>
    <property type="match status" value="1"/>
</dbReference>
<feature type="transmembrane region" description="Helical" evidence="1">
    <location>
        <begin position="118"/>
        <end position="140"/>
    </location>
</feature>
<evidence type="ECO:0000256" key="1">
    <source>
        <dbReference type="SAM" id="Phobius"/>
    </source>
</evidence>
<protein>
    <recommendedName>
        <fullName evidence="4">ABC-2 type transporter domain-containing protein</fullName>
    </recommendedName>
</protein>
<proteinExistence type="predicted"/>
<feature type="transmembrane region" description="Helical" evidence="1">
    <location>
        <begin position="61"/>
        <end position="80"/>
    </location>
</feature>
<dbReference type="InterPro" id="IPR051784">
    <property type="entry name" value="Nod_factor_ABC_transporter"/>
</dbReference>
<keyword evidence="1" id="KW-0812">Transmembrane</keyword>
<organism evidence="2 3">
    <name type="scientific">Lactobacillus kullabergensis</name>
    <dbReference type="NCBI Taxonomy" id="1218493"/>
    <lineage>
        <taxon>Bacteria</taxon>
        <taxon>Bacillati</taxon>
        <taxon>Bacillota</taxon>
        <taxon>Bacilli</taxon>
        <taxon>Lactobacillales</taxon>
        <taxon>Lactobacillaceae</taxon>
        <taxon>Lactobacillus</taxon>
    </lineage>
</organism>
<evidence type="ECO:0000313" key="2">
    <source>
        <dbReference type="EMBL" id="KJY55948.1"/>
    </source>
</evidence>
<dbReference type="Proteomes" id="UP000033533">
    <property type="component" value="Unassembled WGS sequence"/>
</dbReference>
<feature type="transmembrane region" description="Helical" evidence="1">
    <location>
        <begin position="180"/>
        <end position="198"/>
    </location>
</feature>
<dbReference type="AlphaFoldDB" id="A0A0F4LCB7"/>
<name>A0A0F4LCB7_9LACO</name>
<dbReference type="EMBL" id="JXBY01000018">
    <property type="protein sequence ID" value="KJY55948.1"/>
    <property type="molecule type" value="Genomic_DNA"/>
</dbReference>
<feature type="transmembrane region" description="Helical" evidence="1">
    <location>
        <begin position="229"/>
        <end position="251"/>
    </location>
</feature>
<dbReference type="OrthoDB" id="2290207at2"/>